<dbReference type="Gene3D" id="3.40.50.720">
    <property type="entry name" value="NAD(P)-binding Rossmann-like Domain"/>
    <property type="match status" value="1"/>
</dbReference>
<accession>A0A212QZM6</accession>
<dbReference type="AlphaFoldDB" id="A0A212QZM6"/>
<protein>
    <submittedName>
        <fullName evidence="2">NADH dehydrogenase</fullName>
    </submittedName>
</protein>
<feature type="domain" description="NAD-dependent epimerase/dehydratase" evidence="1">
    <location>
        <begin position="6"/>
        <end position="210"/>
    </location>
</feature>
<proteinExistence type="predicted"/>
<sequence>MRGKVVTVFGGSGFIGRHLIRRLAARGATIRVPARDVGTTYQLRPLGEVGQIVAMPTSLSEASIARAVEGADFVVNLIGILHGDFERLQARLPGVIGAAARAGGATRFVQMSAIGADAASRSRYARTKAEGEASALQSGPEVVILRPSILFGPEDQFLNKFARMTRFAPALPLIGGGTMRFQPVYVGDVADAIVKALDGHAVDGQVYELGGPNIYTFKELLEYLLRLLGRRRLLLNLPWSIAEIEARLFELLPEPPFTRDQLLLLRLDNVVADGAAGLSDLGLAPTPLEAIVPAYLAPRAKHFRHSAI</sequence>
<dbReference type="InterPro" id="IPR001509">
    <property type="entry name" value="Epimerase_deHydtase"/>
</dbReference>
<dbReference type="GO" id="GO:0044877">
    <property type="term" value="F:protein-containing complex binding"/>
    <property type="evidence" value="ECO:0007669"/>
    <property type="project" value="TreeGrafter"/>
</dbReference>
<gene>
    <name evidence="2" type="ORF">SAMN07250955_104210</name>
</gene>
<dbReference type="EMBL" id="FYEH01000004">
    <property type="protein sequence ID" value="SNB65183.1"/>
    <property type="molecule type" value="Genomic_DNA"/>
</dbReference>
<reference evidence="2 3" key="1">
    <citation type="submission" date="2017-06" db="EMBL/GenBank/DDBJ databases">
        <authorList>
            <person name="Kim H.J."/>
            <person name="Triplett B.A."/>
        </authorList>
    </citation>
    <scope>NUCLEOTIDE SEQUENCE [LARGE SCALE GENOMIC DNA]</scope>
    <source>
        <strain evidence="2 3">B29T1</strain>
    </source>
</reference>
<keyword evidence="3" id="KW-1185">Reference proteome</keyword>
<dbReference type="CDD" id="cd05271">
    <property type="entry name" value="NDUFA9_like_SDR_a"/>
    <property type="match status" value="1"/>
</dbReference>
<dbReference type="PANTHER" id="PTHR12126:SF11">
    <property type="entry name" value="NADH DEHYDROGENASE [UBIQUINONE] 1 ALPHA SUBCOMPLEX SUBUNIT 9, MITOCHONDRIAL"/>
    <property type="match status" value="1"/>
</dbReference>
<organism evidence="2 3">
    <name type="scientific">Arboricoccus pini</name>
    <dbReference type="NCBI Taxonomy" id="1963835"/>
    <lineage>
        <taxon>Bacteria</taxon>
        <taxon>Pseudomonadati</taxon>
        <taxon>Pseudomonadota</taxon>
        <taxon>Alphaproteobacteria</taxon>
        <taxon>Geminicoccales</taxon>
        <taxon>Geminicoccaceae</taxon>
        <taxon>Arboricoccus</taxon>
    </lineage>
</organism>
<evidence type="ECO:0000259" key="1">
    <source>
        <dbReference type="Pfam" id="PF01370"/>
    </source>
</evidence>
<dbReference type="FunFam" id="3.40.50.720:FF:000702">
    <property type="entry name" value="NADH dehydrogenase (Ubiquinone)"/>
    <property type="match status" value="1"/>
</dbReference>
<dbReference type="Proteomes" id="UP000197065">
    <property type="component" value="Unassembled WGS sequence"/>
</dbReference>
<dbReference type="Pfam" id="PF01370">
    <property type="entry name" value="Epimerase"/>
    <property type="match status" value="1"/>
</dbReference>
<name>A0A212QZM6_9PROT</name>
<dbReference type="OrthoDB" id="9776313at2"/>
<evidence type="ECO:0000313" key="2">
    <source>
        <dbReference type="EMBL" id="SNB65183.1"/>
    </source>
</evidence>
<evidence type="ECO:0000313" key="3">
    <source>
        <dbReference type="Proteomes" id="UP000197065"/>
    </source>
</evidence>
<dbReference type="SUPFAM" id="SSF51735">
    <property type="entry name" value="NAD(P)-binding Rossmann-fold domains"/>
    <property type="match status" value="1"/>
</dbReference>
<dbReference type="PANTHER" id="PTHR12126">
    <property type="entry name" value="NADH-UBIQUINONE OXIDOREDUCTASE 39 KDA SUBUNIT-RELATED"/>
    <property type="match status" value="1"/>
</dbReference>
<dbReference type="InterPro" id="IPR036291">
    <property type="entry name" value="NAD(P)-bd_dom_sf"/>
</dbReference>
<dbReference type="InterPro" id="IPR051207">
    <property type="entry name" value="ComplexI_NDUFA9_subunit"/>
</dbReference>
<dbReference type="RefSeq" id="WP_088560786.1">
    <property type="nucleotide sequence ID" value="NZ_FYEH01000004.1"/>
</dbReference>